<evidence type="ECO:0000259" key="2">
    <source>
        <dbReference type="Pfam" id="PF02894"/>
    </source>
</evidence>
<dbReference type="PROSITE" id="PS51257">
    <property type="entry name" value="PROKAR_LIPOPROTEIN"/>
    <property type="match status" value="1"/>
</dbReference>
<dbReference type="PANTHER" id="PTHR43593">
    <property type="match status" value="1"/>
</dbReference>
<evidence type="ECO:0000313" key="3">
    <source>
        <dbReference type="EMBL" id="KGA19571.1"/>
    </source>
</evidence>
<dbReference type="SUPFAM" id="SSF51735">
    <property type="entry name" value="NAD(P)-binding Rossmann-fold domains"/>
    <property type="match status" value="1"/>
</dbReference>
<proteinExistence type="predicted"/>
<dbReference type="PANTHER" id="PTHR43593:SF1">
    <property type="entry name" value="INOSITOL 2-DEHYDROGENASE"/>
    <property type="match status" value="1"/>
</dbReference>
<gene>
    <name evidence="3" type="ORF">GM51_6370</name>
</gene>
<dbReference type="EMBL" id="JNSL01000029">
    <property type="protein sequence ID" value="KGA19571.1"/>
    <property type="molecule type" value="Genomic_DNA"/>
</dbReference>
<dbReference type="InterPro" id="IPR004104">
    <property type="entry name" value="Gfo/Idh/MocA-like_OxRdtase_C"/>
</dbReference>
<dbReference type="InterPro" id="IPR050424">
    <property type="entry name" value="Gfo-Idh-MocA_inositol_DH"/>
</dbReference>
<dbReference type="AlphaFoldDB" id="A0A094QYF7"/>
<feature type="domain" description="Gfo/Idh/MocA-like oxidoreductase N-terminal" evidence="1">
    <location>
        <begin position="4"/>
        <end position="126"/>
    </location>
</feature>
<dbReference type="Pfam" id="PF01408">
    <property type="entry name" value="GFO_IDH_MocA"/>
    <property type="match status" value="1"/>
</dbReference>
<dbReference type="Pfam" id="PF02894">
    <property type="entry name" value="GFO_IDH_MocA_C"/>
    <property type="match status" value="1"/>
</dbReference>
<dbReference type="SUPFAM" id="SSF55347">
    <property type="entry name" value="Glyceraldehyde-3-phosphate dehydrogenase-like, C-terminal domain"/>
    <property type="match status" value="1"/>
</dbReference>
<comment type="caution">
    <text evidence="3">The sequence shown here is derived from an EMBL/GenBank/DDBJ whole genome shotgun (WGS) entry which is preliminary data.</text>
</comment>
<protein>
    <recommendedName>
        <fullName evidence="4">Oxidoreductase</fullName>
    </recommendedName>
</protein>
<dbReference type="GO" id="GO:0000166">
    <property type="term" value="F:nucleotide binding"/>
    <property type="evidence" value="ECO:0007669"/>
    <property type="project" value="InterPro"/>
</dbReference>
<reference evidence="3" key="1">
    <citation type="submission" date="2014-06" db="EMBL/GenBank/DDBJ databases">
        <title>Key roles for freshwater Actinobacteria revealed by deep metagenomic sequencing.</title>
        <authorList>
            <person name="Ghai R."/>
            <person name="Mizuno C.M."/>
            <person name="Picazo A."/>
            <person name="Camacho A."/>
            <person name="Rodriguez-Valera F."/>
        </authorList>
    </citation>
    <scope>NUCLEOTIDE SEQUENCE</scope>
</reference>
<accession>A0A094QYF7</accession>
<name>A0A094QYF7_9ZZZZ</name>
<feature type="domain" description="Gfo/Idh/MocA-like oxidoreductase C-terminal" evidence="2">
    <location>
        <begin position="142"/>
        <end position="351"/>
    </location>
</feature>
<sequence length="358" mass="39402">MSELRIGVIGTGMMGCEHLRNLMGIENVAVTAISDPHEEQHGWARHTLGDHAAGAAEFSDHRDLLSSGLVDALLVASPNFTHKSLLDDIFETNIPVLVEKPMCTTVEDCVSVVKAQSQRTAITWVGLEYRYMAPIAGLLRELRSGIIGNMKMMSIREHRFPFLVKVDNWNRFSANTGGTLVEKCCHFFDLMNVAVGSQPVRVIASGGQDVNHLDEVYDGKRSDILDNAYVIVEYANGVRTMLDLSMFAEGGQHEQEITVVGDKGKLEAFIPGNGKIFFGERSSRSVREIEVPTDPDIAHMGFHFGASFIECKRFVDAVLNNTQPEVTVTDGLWSVVIGAAAHKSIDEQRPVLISEYGL</sequence>
<evidence type="ECO:0000259" key="1">
    <source>
        <dbReference type="Pfam" id="PF01408"/>
    </source>
</evidence>
<dbReference type="Gene3D" id="3.30.360.10">
    <property type="entry name" value="Dihydrodipicolinate Reductase, domain 2"/>
    <property type="match status" value="1"/>
</dbReference>
<dbReference type="Gene3D" id="3.40.50.720">
    <property type="entry name" value="NAD(P)-binding Rossmann-like Domain"/>
    <property type="match status" value="1"/>
</dbReference>
<dbReference type="InterPro" id="IPR036291">
    <property type="entry name" value="NAD(P)-bd_dom_sf"/>
</dbReference>
<evidence type="ECO:0008006" key="4">
    <source>
        <dbReference type="Google" id="ProtNLM"/>
    </source>
</evidence>
<organism evidence="3">
    <name type="scientific">freshwater metagenome</name>
    <dbReference type="NCBI Taxonomy" id="449393"/>
    <lineage>
        <taxon>unclassified sequences</taxon>
        <taxon>metagenomes</taxon>
        <taxon>ecological metagenomes</taxon>
    </lineage>
</organism>
<dbReference type="InterPro" id="IPR000683">
    <property type="entry name" value="Gfo/Idh/MocA-like_OxRdtase_N"/>
</dbReference>